<feature type="domain" description="N-acetyltransferase" evidence="2">
    <location>
        <begin position="64"/>
        <end position="214"/>
    </location>
</feature>
<proteinExistence type="predicted"/>
<name>A0AAJ0HBQ5_9PEZI</name>
<dbReference type="GO" id="GO:0016747">
    <property type="term" value="F:acyltransferase activity, transferring groups other than amino-acyl groups"/>
    <property type="evidence" value="ECO:0007669"/>
    <property type="project" value="InterPro"/>
</dbReference>
<sequence>MEPHDALHTPIPPVYTDTPRKPPAAAPPEPVQIAIPDPSITSDTALMARLTELVNAVYTAAEEGLFSPAYQRTSADELRQLIRARELALAWRSDITAPTSQTPSAIPASALVGCVRITSLSPTHGDFGMLVCDPTFRGSGTGRDLVKFAEEASRAAGKTVMQCELLVSVDFSHPFKTRMQGWYERMGYQVVKNGDFGADYPHIAPHLITKTEYRVFEKALVTV</sequence>
<evidence type="ECO:0000256" key="1">
    <source>
        <dbReference type="SAM" id="MobiDB-lite"/>
    </source>
</evidence>
<feature type="compositionally biased region" description="Pro residues" evidence="1">
    <location>
        <begin position="21"/>
        <end position="30"/>
    </location>
</feature>
<dbReference type="InterPro" id="IPR016181">
    <property type="entry name" value="Acyl_CoA_acyltransferase"/>
</dbReference>
<gene>
    <name evidence="3" type="ORF">B0T25DRAFT_521020</name>
</gene>
<keyword evidence="4" id="KW-1185">Reference proteome</keyword>
<dbReference type="Pfam" id="PF13508">
    <property type="entry name" value="Acetyltransf_7"/>
    <property type="match status" value="1"/>
</dbReference>
<accession>A0AAJ0HBQ5</accession>
<dbReference type="Proteomes" id="UP001275084">
    <property type="component" value="Unassembled WGS sequence"/>
</dbReference>
<dbReference type="SUPFAM" id="SSF55729">
    <property type="entry name" value="Acyl-CoA N-acyltransferases (Nat)"/>
    <property type="match status" value="1"/>
</dbReference>
<dbReference type="EMBL" id="JAUIQD010000006">
    <property type="protein sequence ID" value="KAK3346647.1"/>
    <property type="molecule type" value="Genomic_DNA"/>
</dbReference>
<dbReference type="Gene3D" id="3.40.630.30">
    <property type="match status" value="1"/>
</dbReference>
<evidence type="ECO:0000313" key="4">
    <source>
        <dbReference type="Proteomes" id="UP001275084"/>
    </source>
</evidence>
<dbReference type="AlphaFoldDB" id="A0AAJ0HBQ5"/>
<evidence type="ECO:0000313" key="3">
    <source>
        <dbReference type="EMBL" id="KAK3346647.1"/>
    </source>
</evidence>
<feature type="region of interest" description="Disordered" evidence="1">
    <location>
        <begin position="1"/>
        <end position="30"/>
    </location>
</feature>
<dbReference type="InterPro" id="IPR000182">
    <property type="entry name" value="GNAT_dom"/>
</dbReference>
<organism evidence="3 4">
    <name type="scientific">Lasiosphaeria hispida</name>
    <dbReference type="NCBI Taxonomy" id="260671"/>
    <lineage>
        <taxon>Eukaryota</taxon>
        <taxon>Fungi</taxon>
        <taxon>Dikarya</taxon>
        <taxon>Ascomycota</taxon>
        <taxon>Pezizomycotina</taxon>
        <taxon>Sordariomycetes</taxon>
        <taxon>Sordariomycetidae</taxon>
        <taxon>Sordariales</taxon>
        <taxon>Lasiosphaeriaceae</taxon>
        <taxon>Lasiosphaeria</taxon>
    </lineage>
</organism>
<evidence type="ECO:0000259" key="2">
    <source>
        <dbReference type="PROSITE" id="PS51186"/>
    </source>
</evidence>
<protein>
    <recommendedName>
        <fullName evidence="2">N-acetyltransferase domain-containing protein</fullName>
    </recommendedName>
</protein>
<comment type="caution">
    <text evidence="3">The sequence shown here is derived from an EMBL/GenBank/DDBJ whole genome shotgun (WGS) entry which is preliminary data.</text>
</comment>
<dbReference type="PROSITE" id="PS51186">
    <property type="entry name" value="GNAT"/>
    <property type="match status" value="1"/>
</dbReference>
<reference evidence="3" key="2">
    <citation type="submission" date="2023-06" db="EMBL/GenBank/DDBJ databases">
        <authorList>
            <consortium name="Lawrence Berkeley National Laboratory"/>
            <person name="Haridas S."/>
            <person name="Hensen N."/>
            <person name="Bonometti L."/>
            <person name="Westerberg I."/>
            <person name="Brannstrom I.O."/>
            <person name="Guillou S."/>
            <person name="Cros-Aarteil S."/>
            <person name="Calhoun S."/>
            <person name="Kuo A."/>
            <person name="Mondo S."/>
            <person name="Pangilinan J."/>
            <person name="Riley R."/>
            <person name="Labutti K."/>
            <person name="Andreopoulos B."/>
            <person name="Lipzen A."/>
            <person name="Chen C."/>
            <person name="Yanf M."/>
            <person name="Daum C."/>
            <person name="Ng V."/>
            <person name="Clum A."/>
            <person name="Steindorff A."/>
            <person name="Ohm R."/>
            <person name="Martin F."/>
            <person name="Silar P."/>
            <person name="Natvig D."/>
            <person name="Lalanne C."/>
            <person name="Gautier V."/>
            <person name="Ament-Velasquez S.L."/>
            <person name="Kruys A."/>
            <person name="Hutchinson M.I."/>
            <person name="Powell A.J."/>
            <person name="Barry K."/>
            <person name="Miller A.N."/>
            <person name="Grigoriev I.V."/>
            <person name="Debuchy R."/>
            <person name="Gladieux P."/>
            <person name="Thoren M.H."/>
            <person name="Johannesson H."/>
        </authorList>
    </citation>
    <scope>NUCLEOTIDE SEQUENCE</scope>
    <source>
        <strain evidence="3">CBS 955.72</strain>
    </source>
</reference>
<reference evidence="3" key="1">
    <citation type="journal article" date="2023" name="Mol. Phylogenet. Evol.">
        <title>Genome-scale phylogeny and comparative genomics of the fungal order Sordariales.</title>
        <authorList>
            <person name="Hensen N."/>
            <person name="Bonometti L."/>
            <person name="Westerberg I."/>
            <person name="Brannstrom I.O."/>
            <person name="Guillou S."/>
            <person name="Cros-Aarteil S."/>
            <person name="Calhoun S."/>
            <person name="Haridas S."/>
            <person name="Kuo A."/>
            <person name="Mondo S."/>
            <person name="Pangilinan J."/>
            <person name="Riley R."/>
            <person name="LaButti K."/>
            <person name="Andreopoulos B."/>
            <person name="Lipzen A."/>
            <person name="Chen C."/>
            <person name="Yan M."/>
            <person name="Daum C."/>
            <person name="Ng V."/>
            <person name="Clum A."/>
            <person name="Steindorff A."/>
            <person name="Ohm R.A."/>
            <person name="Martin F."/>
            <person name="Silar P."/>
            <person name="Natvig D.O."/>
            <person name="Lalanne C."/>
            <person name="Gautier V."/>
            <person name="Ament-Velasquez S.L."/>
            <person name="Kruys A."/>
            <person name="Hutchinson M.I."/>
            <person name="Powell A.J."/>
            <person name="Barry K."/>
            <person name="Miller A.N."/>
            <person name="Grigoriev I.V."/>
            <person name="Debuchy R."/>
            <person name="Gladieux P."/>
            <person name="Hiltunen Thoren M."/>
            <person name="Johannesson H."/>
        </authorList>
    </citation>
    <scope>NUCLEOTIDE SEQUENCE</scope>
    <source>
        <strain evidence="3">CBS 955.72</strain>
    </source>
</reference>